<dbReference type="InterPro" id="IPR033120">
    <property type="entry name" value="HOTDOG_ACOT"/>
</dbReference>
<evidence type="ECO:0000256" key="3">
    <source>
        <dbReference type="PROSITE-ProRule" id="PRU01106"/>
    </source>
</evidence>
<dbReference type="AlphaFoldDB" id="A0A4Y3WEP2"/>
<dbReference type="GO" id="GO:0005829">
    <property type="term" value="C:cytosol"/>
    <property type="evidence" value="ECO:0007669"/>
    <property type="project" value="TreeGrafter"/>
</dbReference>
<accession>A0A4Y3WEP2</accession>
<dbReference type="OrthoDB" id="9801856at2"/>
<name>A0A4Y3WEP2_NITWI</name>
<dbReference type="InterPro" id="IPR040170">
    <property type="entry name" value="Cytosol_ACT"/>
</dbReference>
<feature type="domain" description="HotDog ACOT-type" evidence="4">
    <location>
        <begin position="22"/>
        <end position="134"/>
    </location>
</feature>
<evidence type="ECO:0000313" key="5">
    <source>
        <dbReference type="EMBL" id="GEC16570.1"/>
    </source>
</evidence>
<keyword evidence="2 3" id="KW-0378">Hydrolase</keyword>
<evidence type="ECO:0000256" key="1">
    <source>
        <dbReference type="ARBA" id="ARBA00010458"/>
    </source>
</evidence>
<dbReference type="RefSeq" id="WP_141384187.1">
    <property type="nucleotide sequence ID" value="NZ_JALJZS010000002.1"/>
</dbReference>
<dbReference type="CDD" id="cd03442">
    <property type="entry name" value="BFIT_BACH"/>
    <property type="match status" value="1"/>
</dbReference>
<dbReference type="SUPFAM" id="SSF54637">
    <property type="entry name" value="Thioesterase/thiol ester dehydrase-isomerase"/>
    <property type="match status" value="1"/>
</dbReference>
<dbReference type="PROSITE" id="PS51770">
    <property type="entry name" value="HOTDOG_ACOT"/>
    <property type="match status" value="1"/>
</dbReference>
<dbReference type="EMBL" id="BJNF01000071">
    <property type="protein sequence ID" value="GEC16570.1"/>
    <property type="molecule type" value="Genomic_DNA"/>
</dbReference>
<dbReference type="GO" id="GO:0052816">
    <property type="term" value="F:long-chain fatty acyl-CoA hydrolase activity"/>
    <property type="evidence" value="ECO:0007669"/>
    <property type="project" value="TreeGrafter"/>
</dbReference>
<proteinExistence type="inferred from homology"/>
<organism evidence="5 6">
    <name type="scientific">Nitrobacter winogradskyi</name>
    <name type="common">Nitrobacter agilis</name>
    <dbReference type="NCBI Taxonomy" id="913"/>
    <lineage>
        <taxon>Bacteria</taxon>
        <taxon>Pseudomonadati</taxon>
        <taxon>Pseudomonadota</taxon>
        <taxon>Alphaproteobacteria</taxon>
        <taxon>Hyphomicrobiales</taxon>
        <taxon>Nitrobacteraceae</taxon>
        <taxon>Nitrobacter</taxon>
    </lineage>
</organism>
<sequence length="149" mass="16189">MTDTAMTDPTAAHARPIADTAPLGELCIRTLAMPADTNQNGDIFGGWLLSQMDIGGGVFASKLAKSRTVTVAIEAMNFRKPVYVGDLVSVHATLIRVGRTSIAVHLEAWVMRRKEKQFILVTDGKFTYVAIDDNGRPREIHQTGLPNPA</sequence>
<dbReference type="InterPro" id="IPR029069">
    <property type="entry name" value="HotDog_dom_sf"/>
</dbReference>
<comment type="similarity">
    <text evidence="1">Belongs to the acyl coenzyme A hydrolase family.</text>
</comment>
<dbReference type="PANTHER" id="PTHR11049:SF5">
    <property type="entry name" value="ACYL-COA THIOESTER HYDROLASE YCIA"/>
    <property type="match status" value="1"/>
</dbReference>
<evidence type="ECO:0000256" key="2">
    <source>
        <dbReference type="ARBA" id="ARBA00022801"/>
    </source>
</evidence>
<dbReference type="Proteomes" id="UP000318825">
    <property type="component" value="Unassembled WGS sequence"/>
</dbReference>
<dbReference type="Pfam" id="PF03061">
    <property type="entry name" value="4HBT"/>
    <property type="match status" value="1"/>
</dbReference>
<dbReference type="PANTHER" id="PTHR11049">
    <property type="entry name" value="ACYL COENZYME A THIOESTER HYDROLASE"/>
    <property type="match status" value="1"/>
</dbReference>
<gene>
    <name evidence="5" type="ORF">NWI01_24620</name>
</gene>
<comment type="caution">
    <text evidence="5">The sequence shown here is derived from an EMBL/GenBank/DDBJ whole genome shotgun (WGS) entry which is preliminary data.</text>
</comment>
<dbReference type="Gene3D" id="3.10.129.10">
    <property type="entry name" value="Hotdog Thioesterase"/>
    <property type="match status" value="1"/>
</dbReference>
<dbReference type="GO" id="GO:0006637">
    <property type="term" value="P:acyl-CoA metabolic process"/>
    <property type="evidence" value="ECO:0007669"/>
    <property type="project" value="TreeGrafter"/>
</dbReference>
<evidence type="ECO:0000259" key="4">
    <source>
        <dbReference type="PROSITE" id="PS51770"/>
    </source>
</evidence>
<dbReference type="GO" id="GO:0009062">
    <property type="term" value="P:fatty acid catabolic process"/>
    <property type="evidence" value="ECO:0007669"/>
    <property type="project" value="TreeGrafter"/>
</dbReference>
<reference evidence="5 6" key="1">
    <citation type="submission" date="2019-06" db="EMBL/GenBank/DDBJ databases">
        <title>Whole genome shotgun sequence of Nitrobacter winogradskyi NBRC 14297.</title>
        <authorList>
            <person name="Hosoyama A."/>
            <person name="Uohara A."/>
            <person name="Ohji S."/>
            <person name="Ichikawa N."/>
        </authorList>
    </citation>
    <scope>NUCLEOTIDE SEQUENCE [LARGE SCALE GENOMIC DNA]</scope>
    <source>
        <strain evidence="5 6">NBRC 14297</strain>
    </source>
</reference>
<protein>
    <submittedName>
        <fullName evidence="5">Acyl-CoA thioesterase</fullName>
    </submittedName>
</protein>
<dbReference type="InterPro" id="IPR006683">
    <property type="entry name" value="Thioestr_dom"/>
</dbReference>
<evidence type="ECO:0000313" key="6">
    <source>
        <dbReference type="Proteomes" id="UP000318825"/>
    </source>
</evidence>